<accession>A0A917S1T8</accession>
<protein>
    <submittedName>
        <fullName evidence="1">Uncharacterized protein</fullName>
    </submittedName>
</protein>
<reference evidence="1" key="2">
    <citation type="submission" date="2020-09" db="EMBL/GenBank/DDBJ databases">
        <authorList>
            <person name="Sun Q."/>
            <person name="Zhou Y."/>
        </authorList>
    </citation>
    <scope>NUCLEOTIDE SEQUENCE</scope>
    <source>
        <strain evidence="1">CGMCC 4.7306</strain>
    </source>
</reference>
<reference evidence="1" key="1">
    <citation type="journal article" date="2014" name="Int. J. Syst. Evol. Microbiol.">
        <title>Complete genome sequence of Corynebacterium casei LMG S-19264T (=DSM 44701T), isolated from a smear-ripened cheese.</title>
        <authorList>
            <consortium name="US DOE Joint Genome Institute (JGI-PGF)"/>
            <person name="Walter F."/>
            <person name="Albersmeier A."/>
            <person name="Kalinowski J."/>
            <person name="Ruckert C."/>
        </authorList>
    </citation>
    <scope>NUCLEOTIDE SEQUENCE</scope>
    <source>
        <strain evidence="1">CGMCC 4.7306</strain>
    </source>
</reference>
<sequence length="134" mass="14824">MDGYAPPGWPEVVRPPGAVDWDAQAVAYLLDCCPADFRSYPVLRRHPMVLAVFARHSVRGQRRAAADGVSTVRSDLEQRVEHRVIDEALDAWQSEIARLARVERSVDLLSRALAGERFAPRLGEALVHGAGRAE</sequence>
<comment type="caution">
    <text evidence="1">The sequence shown here is derived from an EMBL/GenBank/DDBJ whole genome shotgun (WGS) entry which is preliminary data.</text>
</comment>
<name>A0A917S1T8_9ACTN</name>
<gene>
    <name evidence="1" type="ORF">GCM10011575_07430</name>
</gene>
<evidence type="ECO:0000313" key="1">
    <source>
        <dbReference type="EMBL" id="GGL51681.1"/>
    </source>
</evidence>
<evidence type="ECO:0000313" key="2">
    <source>
        <dbReference type="Proteomes" id="UP000613840"/>
    </source>
</evidence>
<keyword evidence="2" id="KW-1185">Reference proteome</keyword>
<dbReference type="Proteomes" id="UP000613840">
    <property type="component" value="Unassembled WGS sequence"/>
</dbReference>
<dbReference type="AlphaFoldDB" id="A0A917S1T8"/>
<proteinExistence type="predicted"/>
<organism evidence="1 2">
    <name type="scientific">Microlunatus endophyticus</name>
    <dbReference type="NCBI Taxonomy" id="1716077"/>
    <lineage>
        <taxon>Bacteria</taxon>
        <taxon>Bacillati</taxon>
        <taxon>Actinomycetota</taxon>
        <taxon>Actinomycetes</taxon>
        <taxon>Propionibacteriales</taxon>
        <taxon>Propionibacteriaceae</taxon>
        <taxon>Microlunatus</taxon>
    </lineage>
</organism>
<dbReference type="EMBL" id="BMMZ01000002">
    <property type="protein sequence ID" value="GGL51681.1"/>
    <property type="molecule type" value="Genomic_DNA"/>
</dbReference>
<dbReference type="RefSeq" id="WP_188893856.1">
    <property type="nucleotide sequence ID" value="NZ_BMMZ01000002.1"/>
</dbReference>